<keyword evidence="3" id="KW-1185">Reference proteome</keyword>
<feature type="region of interest" description="Disordered" evidence="1">
    <location>
        <begin position="1"/>
        <end position="21"/>
    </location>
</feature>
<evidence type="ECO:0000313" key="3">
    <source>
        <dbReference type="Proteomes" id="UP001187531"/>
    </source>
</evidence>
<gene>
    <name evidence="2" type="ORF">QYM36_007687</name>
</gene>
<name>A0AA88IGP4_ARTSF</name>
<evidence type="ECO:0000313" key="2">
    <source>
        <dbReference type="EMBL" id="KAK2726924.1"/>
    </source>
</evidence>
<organism evidence="2 3">
    <name type="scientific">Artemia franciscana</name>
    <name type="common">Brine shrimp</name>
    <name type="synonym">Artemia sanfranciscana</name>
    <dbReference type="NCBI Taxonomy" id="6661"/>
    <lineage>
        <taxon>Eukaryota</taxon>
        <taxon>Metazoa</taxon>
        <taxon>Ecdysozoa</taxon>
        <taxon>Arthropoda</taxon>
        <taxon>Crustacea</taxon>
        <taxon>Branchiopoda</taxon>
        <taxon>Anostraca</taxon>
        <taxon>Artemiidae</taxon>
        <taxon>Artemia</taxon>
    </lineage>
</organism>
<comment type="caution">
    <text evidence="2">The sequence shown here is derived from an EMBL/GenBank/DDBJ whole genome shotgun (WGS) entry which is preliminary data.</text>
</comment>
<sequence>MIINPVVKPGHSHPPLPTRLKLDRKDIDKEDEIKREYTPYFASIGCLAANSVSEPRSNGDFTIYLCPPCHKSFVIEQVTETEVSWKLSALKGPSSSGSDLLPTRVVKTILPAIVTPLT</sequence>
<evidence type="ECO:0000256" key="1">
    <source>
        <dbReference type="SAM" id="MobiDB-lite"/>
    </source>
</evidence>
<proteinExistence type="predicted"/>
<dbReference type="EMBL" id="JAVRJZ010000001">
    <property type="protein sequence ID" value="KAK2726924.1"/>
    <property type="molecule type" value="Genomic_DNA"/>
</dbReference>
<dbReference type="Proteomes" id="UP001187531">
    <property type="component" value="Unassembled WGS sequence"/>
</dbReference>
<protein>
    <submittedName>
        <fullName evidence="2">Uncharacterized protein</fullName>
    </submittedName>
</protein>
<reference evidence="2" key="1">
    <citation type="submission" date="2023-07" db="EMBL/GenBank/DDBJ databases">
        <title>Chromosome-level genome assembly of Artemia franciscana.</title>
        <authorList>
            <person name="Jo E."/>
        </authorList>
    </citation>
    <scope>NUCLEOTIDE SEQUENCE</scope>
    <source>
        <tissue evidence="2">Whole body</tissue>
    </source>
</reference>
<dbReference type="AlphaFoldDB" id="A0AA88IGP4"/>
<accession>A0AA88IGP4</accession>